<organism evidence="1 2">
    <name type="scientific">Caerostris extrusa</name>
    <name type="common">Bark spider</name>
    <name type="synonym">Caerostris bankana</name>
    <dbReference type="NCBI Taxonomy" id="172846"/>
    <lineage>
        <taxon>Eukaryota</taxon>
        <taxon>Metazoa</taxon>
        <taxon>Ecdysozoa</taxon>
        <taxon>Arthropoda</taxon>
        <taxon>Chelicerata</taxon>
        <taxon>Arachnida</taxon>
        <taxon>Araneae</taxon>
        <taxon>Araneomorphae</taxon>
        <taxon>Entelegynae</taxon>
        <taxon>Araneoidea</taxon>
        <taxon>Araneidae</taxon>
        <taxon>Caerostris</taxon>
    </lineage>
</organism>
<protein>
    <submittedName>
        <fullName evidence="1">Uncharacterized protein</fullName>
    </submittedName>
</protein>
<evidence type="ECO:0000313" key="1">
    <source>
        <dbReference type="EMBL" id="GIY85978.1"/>
    </source>
</evidence>
<reference evidence="1 2" key="1">
    <citation type="submission" date="2021-06" db="EMBL/GenBank/DDBJ databases">
        <title>Caerostris extrusa draft genome.</title>
        <authorList>
            <person name="Kono N."/>
            <person name="Arakawa K."/>
        </authorList>
    </citation>
    <scope>NUCLEOTIDE SEQUENCE [LARGE SCALE GENOMIC DNA]</scope>
</reference>
<proteinExistence type="predicted"/>
<evidence type="ECO:0000313" key="2">
    <source>
        <dbReference type="Proteomes" id="UP001054945"/>
    </source>
</evidence>
<keyword evidence="2" id="KW-1185">Reference proteome</keyword>
<dbReference type="EMBL" id="BPLR01016722">
    <property type="protein sequence ID" value="GIY85978.1"/>
    <property type="molecule type" value="Genomic_DNA"/>
</dbReference>
<dbReference type="Proteomes" id="UP001054945">
    <property type="component" value="Unassembled WGS sequence"/>
</dbReference>
<accession>A0AAV4WUG6</accession>
<gene>
    <name evidence="1" type="ORF">CEXT_811661</name>
</gene>
<dbReference type="AlphaFoldDB" id="A0AAV4WUG6"/>
<sequence>MTVGIIRRHEKEGGTEKVGSEWNGKLQSIFTSKPPLLTELCLTAVGLNHFARGDETGGGLWHGMRVPEWNGKTAKAFFHSKPPLLTALCLTAVGLNHFARGDEKWVGWQGTKGVGLLHKQQNPLLGFLSRCVYDCRGP</sequence>
<comment type="caution">
    <text evidence="1">The sequence shown here is derived from an EMBL/GenBank/DDBJ whole genome shotgun (WGS) entry which is preliminary data.</text>
</comment>
<name>A0AAV4WUG6_CAEEX</name>